<dbReference type="InterPro" id="IPR001667">
    <property type="entry name" value="DDH_dom"/>
</dbReference>
<evidence type="ECO:0000259" key="1">
    <source>
        <dbReference type="Pfam" id="PF01368"/>
    </source>
</evidence>
<dbReference type="EMBL" id="LZRT01000062">
    <property type="protein sequence ID" value="OUM88383.1"/>
    <property type="molecule type" value="Genomic_DNA"/>
</dbReference>
<dbReference type="Gene3D" id="3.10.310.30">
    <property type="match status" value="1"/>
</dbReference>
<dbReference type="InterPro" id="IPR051319">
    <property type="entry name" value="Oligoribo/pAp-PDE_c-di-AMP_PDE"/>
</dbReference>
<evidence type="ECO:0008006" key="5">
    <source>
        <dbReference type="Google" id="ProtNLM"/>
    </source>
</evidence>
<dbReference type="Proteomes" id="UP000196475">
    <property type="component" value="Unassembled WGS sequence"/>
</dbReference>
<dbReference type="GO" id="GO:0003676">
    <property type="term" value="F:nucleic acid binding"/>
    <property type="evidence" value="ECO:0007669"/>
    <property type="project" value="InterPro"/>
</dbReference>
<feature type="domain" description="DHHA1" evidence="2">
    <location>
        <begin position="242"/>
        <end position="314"/>
    </location>
</feature>
<dbReference type="Pfam" id="PF02272">
    <property type="entry name" value="DHHA1"/>
    <property type="match status" value="1"/>
</dbReference>
<comment type="caution">
    <text evidence="3">The sequence shown here is derived from an EMBL/GenBank/DDBJ whole genome shotgun (WGS) entry which is preliminary data.</text>
</comment>
<name>A0A1Y3PM28_9BACI</name>
<dbReference type="PANTHER" id="PTHR47618:SF1">
    <property type="entry name" value="BIFUNCTIONAL OLIGORIBONUCLEASE AND PAP PHOSPHATASE NRNA"/>
    <property type="match status" value="1"/>
</dbReference>
<feature type="domain" description="DDH" evidence="1">
    <location>
        <begin position="24"/>
        <end position="166"/>
    </location>
</feature>
<dbReference type="PANTHER" id="PTHR47618">
    <property type="entry name" value="BIFUNCTIONAL OLIGORIBONUCLEASE AND PAP PHOSPHATASE NRNA"/>
    <property type="match status" value="1"/>
</dbReference>
<reference evidence="4" key="1">
    <citation type="submission" date="2016-06" db="EMBL/GenBank/DDBJ databases">
        <authorList>
            <person name="Nascimento L."/>
            <person name="Pereira R.V."/>
            <person name="Martins L.F."/>
            <person name="Quaggio R.B."/>
            <person name="Silva A.M."/>
            <person name="Setubal J.C."/>
        </authorList>
    </citation>
    <scope>NUCLEOTIDE SEQUENCE [LARGE SCALE GENOMIC DNA]</scope>
</reference>
<evidence type="ECO:0000259" key="2">
    <source>
        <dbReference type="Pfam" id="PF02272"/>
    </source>
</evidence>
<dbReference type="SUPFAM" id="SSF64182">
    <property type="entry name" value="DHH phosphoesterases"/>
    <property type="match status" value="1"/>
</dbReference>
<dbReference type="InterPro" id="IPR038763">
    <property type="entry name" value="DHH_sf"/>
</dbReference>
<dbReference type="Gene3D" id="3.90.1640.10">
    <property type="entry name" value="inorganic pyrophosphatase (n-terminal core)"/>
    <property type="match status" value="1"/>
</dbReference>
<dbReference type="AlphaFoldDB" id="A0A1Y3PM28"/>
<protein>
    <recommendedName>
        <fullName evidence="5">Exopolyphosphatase</fullName>
    </recommendedName>
</protein>
<evidence type="ECO:0000313" key="4">
    <source>
        <dbReference type="Proteomes" id="UP000196475"/>
    </source>
</evidence>
<proteinExistence type="predicted"/>
<sequence length="332" mass="36545">MKTNPDMMQLFREAARFISEHDQFLVISHLSPDGDAIGSTLAMVGILKALKKRYCVVNPDRLPKKYGILPWADEILSSEERGTEGPYHHVIALDCADEKRMEPFPSRFAAGARILNIDHHPTNTRYGTVNLVLPEAAATAQLVYYLAETLQVPLEEPLATCLYTGILTDTGGFRYSNTKAEVMRIASRLLDAGVNPGKLAEQFLERISEAHLHVLQKALSRLQREMDGRLAWMYVTQEDLREAGATEADMDGLVQYPLRIEGVEVGLLFREMSPASCKVSLRSRERVDVAKIAGLFGGGGHARAAGCTVEGPLLAVMEQVRASVQKELLGGA</sequence>
<evidence type="ECO:0000313" key="3">
    <source>
        <dbReference type="EMBL" id="OUM88383.1"/>
    </source>
</evidence>
<accession>A0A1Y3PM28</accession>
<gene>
    <name evidence="3" type="ORF">BAA01_08410</name>
</gene>
<organism evidence="3 4">
    <name type="scientific">Bacillus thermozeamaize</name>
    <dbReference type="NCBI Taxonomy" id="230954"/>
    <lineage>
        <taxon>Bacteria</taxon>
        <taxon>Bacillati</taxon>
        <taxon>Bacillota</taxon>
        <taxon>Bacilli</taxon>
        <taxon>Bacillales</taxon>
        <taxon>Bacillaceae</taxon>
        <taxon>Bacillus</taxon>
    </lineage>
</organism>
<dbReference type="Pfam" id="PF01368">
    <property type="entry name" value="DHH"/>
    <property type="match status" value="1"/>
</dbReference>
<dbReference type="InterPro" id="IPR003156">
    <property type="entry name" value="DHHA1_dom"/>
</dbReference>